<evidence type="ECO:0000313" key="2">
    <source>
        <dbReference type="Proteomes" id="UP000386466"/>
    </source>
</evidence>
<protein>
    <submittedName>
        <fullName evidence="1">Tetraspan tm4sf</fullName>
    </submittedName>
</protein>
<keyword evidence="2" id="KW-1185">Reference proteome</keyword>
<feature type="non-terminal residue" evidence="1">
    <location>
        <position position="1"/>
    </location>
</feature>
<gene>
    <name evidence="1" type="ORF">LYPA_23C007799</name>
</gene>
<sequence length="83" mass="9195">SSASHESCSMPLSCCTKDSAEDVINTQCGHDARQKPEVDQQIVICTKGCVLQFETGQFNRNGWYFHRHFIATDLGDILGSESD</sequence>
<proteinExistence type="predicted"/>
<dbReference type="EMBL" id="CAAGRJ010028737">
    <property type="protein sequence ID" value="VFV40263.1"/>
    <property type="molecule type" value="Genomic_DNA"/>
</dbReference>
<accession>A0A485P7T7</accession>
<evidence type="ECO:0000313" key="1">
    <source>
        <dbReference type="EMBL" id="VFV40263.1"/>
    </source>
</evidence>
<dbReference type="Proteomes" id="UP000386466">
    <property type="component" value="Unassembled WGS sequence"/>
</dbReference>
<name>A0A485P7T7_LYNPA</name>
<reference evidence="1 2" key="1">
    <citation type="submission" date="2019-01" db="EMBL/GenBank/DDBJ databases">
        <authorList>
            <person name="Alioto T."/>
            <person name="Alioto T."/>
        </authorList>
    </citation>
    <scope>NUCLEOTIDE SEQUENCE [LARGE SCALE GENOMIC DNA]</scope>
</reference>
<dbReference type="AlphaFoldDB" id="A0A485P7T7"/>
<organism evidence="1 2">
    <name type="scientific">Lynx pardinus</name>
    <name type="common">Iberian lynx</name>
    <name type="synonym">Felis pardina</name>
    <dbReference type="NCBI Taxonomy" id="191816"/>
    <lineage>
        <taxon>Eukaryota</taxon>
        <taxon>Metazoa</taxon>
        <taxon>Chordata</taxon>
        <taxon>Craniata</taxon>
        <taxon>Vertebrata</taxon>
        <taxon>Euteleostomi</taxon>
        <taxon>Mammalia</taxon>
        <taxon>Eutheria</taxon>
        <taxon>Laurasiatheria</taxon>
        <taxon>Carnivora</taxon>
        <taxon>Feliformia</taxon>
        <taxon>Felidae</taxon>
        <taxon>Felinae</taxon>
        <taxon>Lynx</taxon>
    </lineage>
</organism>